<gene>
    <name evidence="1" type="ORF">I5M07_14475</name>
</gene>
<organism evidence="1 2">
    <name type="scientific">Flavobacterium agrisoli</name>
    <dbReference type="NCBI Taxonomy" id="2793066"/>
    <lineage>
        <taxon>Bacteria</taxon>
        <taxon>Pseudomonadati</taxon>
        <taxon>Bacteroidota</taxon>
        <taxon>Flavobacteriia</taxon>
        <taxon>Flavobacteriales</taxon>
        <taxon>Flavobacteriaceae</taxon>
        <taxon>Flavobacterium</taxon>
    </lineage>
</organism>
<name>A0A934PQY8_9FLAO</name>
<reference evidence="1" key="1">
    <citation type="submission" date="2020-12" db="EMBL/GenBank/DDBJ databases">
        <title>Bacterial novel species Flavobacterium sp. SE-1-e isolated from soil.</title>
        <authorList>
            <person name="Jung H.-Y."/>
        </authorList>
    </citation>
    <scope>NUCLEOTIDE SEQUENCE</scope>
    <source>
        <strain evidence="1">SE-1-e</strain>
    </source>
</reference>
<dbReference type="Proteomes" id="UP000609172">
    <property type="component" value="Unassembled WGS sequence"/>
</dbReference>
<comment type="caution">
    <text evidence="1">The sequence shown here is derived from an EMBL/GenBank/DDBJ whole genome shotgun (WGS) entry which is preliminary data.</text>
</comment>
<accession>A0A934PQY8</accession>
<dbReference type="RefSeq" id="WP_200107163.1">
    <property type="nucleotide sequence ID" value="NZ_JAEHFV010000008.1"/>
</dbReference>
<protein>
    <recommendedName>
        <fullName evidence="3">Transposase</fullName>
    </recommendedName>
</protein>
<sequence>MQPIQGISRHQLQLVSLEDSITATNPVRFIDAFVHVIDLEKTGFQPKVLKHKGRPSLELPKK</sequence>
<evidence type="ECO:0000313" key="2">
    <source>
        <dbReference type="Proteomes" id="UP000609172"/>
    </source>
</evidence>
<dbReference type="EMBL" id="JAEHFV010000008">
    <property type="protein sequence ID" value="MBK0371038.1"/>
    <property type="molecule type" value="Genomic_DNA"/>
</dbReference>
<dbReference type="AlphaFoldDB" id="A0A934PQY8"/>
<keyword evidence="2" id="KW-1185">Reference proteome</keyword>
<evidence type="ECO:0008006" key="3">
    <source>
        <dbReference type="Google" id="ProtNLM"/>
    </source>
</evidence>
<proteinExistence type="predicted"/>
<evidence type="ECO:0000313" key="1">
    <source>
        <dbReference type="EMBL" id="MBK0371038.1"/>
    </source>
</evidence>